<sequence length="449" mass="50555">MLGYAPGEIAPHVSSWEYLVHPDDMPEVMQVLQQHLDGKIDSYETTHRVKNKEGEWQWIQDRGKIVEYDNNGSPLRAVGTHLDVSGRIKTEQSLAKRTDQLERANLELDEILNISPVGFMSFGANNISTFYTPRFAALVNINDKILGISIGKAKQHIIDNNKLLPARPEQDTNEFIIYNREADKVIKIRTTSSGSQSQPAQLMAAIDITQEHNLDRMKTYFMSAASHELRTPLSSVCGFSELLLESADLFSRDEQKEMLRSIYTQAMSLSAIVTQLLDVSRIESGLKPTPHPETFDLSKHIAQLISAFTPRERNHSIEYACGEACEINSDPEFINRIITNLLSNACKYSEHGLTVEIALKRQQLKERDGYAIRITDHGIGMAKEDREKVFDKFFRADKSRKVQGMGLGLHITRQLTDALQGFVCLDAGEDGGTVAHIWLPEEIEEKSDA</sequence>
<dbReference type="PROSITE" id="PS50113">
    <property type="entry name" value="PAC"/>
    <property type="match status" value="1"/>
</dbReference>
<dbReference type="KEGG" id="mfn:Ga0123462_1880"/>
<evidence type="ECO:0000259" key="9">
    <source>
        <dbReference type="PROSITE" id="PS50113"/>
    </source>
</evidence>
<organism evidence="10 11">
    <name type="scientific">Mariprofundus ferrinatatus</name>
    <dbReference type="NCBI Taxonomy" id="1921087"/>
    <lineage>
        <taxon>Bacteria</taxon>
        <taxon>Pseudomonadati</taxon>
        <taxon>Pseudomonadota</taxon>
        <taxon>Candidatius Mariprofundia</taxon>
        <taxon>Mariprofundales</taxon>
        <taxon>Mariprofundaceae</taxon>
        <taxon>Mariprofundus</taxon>
    </lineage>
</organism>
<dbReference type="SMART" id="SM00388">
    <property type="entry name" value="HisKA"/>
    <property type="match status" value="1"/>
</dbReference>
<evidence type="ECO:0000313" key="10">
    <source>
        <dbReference type="EMBL" id="ATX82722.1"/>
    </source>
</evidence>
<evidence type="ECO:0000256" key="3">
    <source>
        <dbReference type="ARBA" id="ARBA00022553"/>
    </source>
</evidence>
<dbReference type="InterPro" id="IPR005467">
    <property type="entry name" value="His_kinase_dom"/>
</dbReference>
<dbReference type="InterPro" id="IPR003661">
    <property type="entry name" value="HisK_dim/P_dom"/>
</dbReference>
<dbReference type="InterPro" id="IPR004358">
    <property type="entry name" value="Sig_transdc_His_kin-like_C"/>
</dbReference>
<dbReference type="InterPro" id="IPR035965">
    <property type="entry name" value="PAS-like_dom_sf"/>
</dbReference>
<evidence type="ECO:0000256" key="1">
    <source>
        <dbReference type="ARBA" id="ARBA00000085"/>
    </source>
</evidence>
<dbReference type="Gene3D" id="3.30.450.20">
    <property type="entry name" value="PAS domain"/>
    <property type="match status" value="1"/>
</dbReference>
<dbReference type="Pfam" id="PF02518">
    <property type="entry name" value="HATPase_c"/>
    <property type="match status" value="1"/>
</dbReference>
<dbReference type="SUPFAM" id="SSF55874">
    <property type="entry name" value="ATPase domain of HSP90 chaperone/DNA topoisomerase II/histidine kinase"/>
    <property type="match status" value="1"/>
</dbReference>
<dbReference type="Gene3D" id="1.10.287.130">
    <property type="match status" value="1"/>
</dbReference>
<gene>
    <name evidence="10" type="ORF">Ga0123462_1880</name>
</gene>
<keyword evidence="11" id="KW-1185">Reference proteome</keyword>
<dbReference type="InterPro" id="IPR000014">
    <property type="entry name" value="PAS"/>
</dbReference>
<evidence type="ECO:0000256" key="2">
    <source>
        <dbReference type="ARBA" id="ARBA00012438"/>
    </source>
</evidence>
<dbReference type="InterPro" id="IPR003594">
    <property type="entry name" value="HATPase_dom"/>
</dbReference>
<keyword evidence="3" id="KW-0597">Phosphoprotein</keyword>
<dbReference type="GO" id="GO:0000155">
    <property type="term" value="F:phosphorelay sensor kinase activity"/>
    <property type="evidence" value="ECO:0007669"/>
    <property type="project" value="InterPro"/>
</dbReference>
<dbReference type="PROSITE" id="PS50112">
    <property type="entry name" value="PAS"/>
    <property type="match status" value="1"/>
</dbReference>
<dbReference type="InterPro" id="IPR000700">
    <property type="entry name" value="PAS-assoc_C"/>
</dbReference>
<dbReference type="InterPro" id="IPR050736">
    <property type="entry name" value="Sensor_HK_Regulatory"/>
</dbReference>
<accession>A0A2K8L6H8</accession>
<evidence type="ECO:0000259" key="7">
    <source>
        <dbReference type="PROSITE" id="PS50109"/>
    </source>
</evidence>
<keyword evidence="6" id="KW-0902">Two-component regulatory system</keyword>
<dbReference type="CDD" id="cd00082">
    <property type="entry name" value="HisKA"/>
    <property type="match status" value="1"/>
</dbReference>
<dbReference type="InterPro" id="IPR013655">
    <property type="entry name" value="PAS_fold_3"/>
</dbReference>
<protein>
    <recommendedName>
        <fullName evidence="2">histidine kinase</fullName>
        <ecNumber evidence="2">2.7.13.3</ecNumber>
    </recommendedName>
</protein>
<evidence type="ECO:0000313" key="11">
    <source>
        <dbReference type="Proteomes" id="UP000231637"/>
    </source>
</evidence>
<keyword evidence="4 10" id="KW-0808">Transferase</keyword>
<keyword evidence="5 10" id="KW-0418">Kinase</keyword>
<dbReference type="OrthoDB" id="5298317at2"/>
<evidence type="ECO:0000256" key="4">
    <source>
        <dbReference type="ARBA" id="ARBA00022679"/>
    </source>
</evidence>
<evidence type="ECO:0000256" key="6">
    <source>
        <dbReference type="ARBA" id="ARBA00023012"/>
    </source>
</evidence>
<evidence type="ECO:0000256" key="5">
    <source>
        <dbReference type="ARBA" id="ARBA00022777"/>
    </source>
</evidence>
<dbReference type="InterPro" id="IPR036890">
    <property type="entry name" value="HATPase_C_sf"/>
</dbReference>
<dbReference type="EMBL" id="CP018800">
    <property type="protein sequence ID" value="ATX82722.1"/>
    <property type="molecule type" value="Genomic_DNA"/>
</dbReference>
<dbReference type="Pfam" id="PF08447">
    <property type="entry name" value="PAS_3"/>
    <property type="match status" value="1"/>
</dbReference>
<comment type="catalytic activity">
    <reaction evidence="1">
        <text>ATP + protein L-histidine = ADP + protein N-phospho-L-histidine.</text>
        <dbReference type="EC" id="2.7.13.3"/>
    </reaction>
</comment>
<proteinExistence type="predicted"/>
<dbReference type="AlphaFoldDB" id="A0A2K8L6H8"/>
<dbReference type="PRINTS" id="PR00344">
    <property type="entry name" value="BCTRLSENSOR"/>
</dbReference>
<feature type="domain" description="PAS" evidence="8">
    <location>
        <begin position="1"/>
        <end position="39"/>
    </location>
</feature>
<dbReference type="PANTHER" id="PTHR43711:SF1">
    <property type="entry name" value="HISTIDINE KINASE 1"/>
    <property type="match status" value="1"/>
</dbReference>
<dbReference type="InterPro" id="IPR001610">
    <property type="entry name" value="PAC"/>
</dbReference>
<dbReference type="SMART" id="SM00086">
    <property type="entry name" value="PAC"/>
    <property type="match status" value="2"/>
</dbReference>
<dbReference type="EC" id="2.7.13.3" evidence="2"/>
<dbReference type="Proteomes" id="UP000231637">
    <property type="component" value="Chromosome"/>
</dbReference>
<evidence type="ECO:0000259" key="8">
    <source>
        <dbReference type="PROSITE" id="PS50112"/>
    </source>
</evidence>
<name>A0A2K8L6H8_9PROT</name>
<dbReference type="PANTHER" id="PTHR43711">
    <property type="entry name" value="TWO-COMPONENT HISTIDINE KINASE"/>
    <property type="match status" value="1"/>
</dbReference>
<feature type="domain" description="Histidine kinase" evidence="7">
    <location>
        <begin position="224"/>
        <end position="443"/>
    </location>
</feature>
<dbReference type="PROSITE" id="PS50109">
    <property type="entry name" value="HIS_KIN"/>
    <property type="match status" value="1"/>
</dbReference>
<dbReference type="CDD" id="cd00130">
    <property type="entry name" value="PAS"/>
    <property type="match status" value="1"/>
</dbReference>
<dbReference type="SUPFAM" id="SSF47384">
    <property type="entry name" value="Homodimeric domain of signal transducing histidine kinase"/>
    <property type="match status" value="1"/>
</dbReference>
<dbReference type="NCBIfam" id="TIGR00229">
    <property type="entry name" value="sensory_box"/>
    <property type="match status" value="1"/>
</dbReference>
<reference evidence="10 11" key="1">
    <citation type="submission" date="2016-12" db="EMBL/GenBank/DDBJ databases">
        <title>Isolation and genomic insights into novel planktonic Zetaproteobacteria from stratified waters of the Chesapeake Bay.</title>
        <authorList>
            <person name="McAllister S.M."/>
            <person name="Kato S."/>
            <person name="Chan C.S."/>
            <person name="Chiu B.K."/>
            <person name="Field E.K."/>
        </authorList>
    </citation>
    <scope>NUCLEOTIDE SEQUENCE [LARGE SCALE GENOMIC DNA]</scope>
    <source>
        <strain evidence="10 11">CP-8</strain>
    </source>
</reference>
<dbReference type="SMART" id="SM00387">
    <property type="entry name" value="HATPase_c"/>
    <property type="match status" value="1"/>
</dbReference>
<dbReference type="Pfam" id="PF00512">
    <property type="entry name" value="HisKA"/>
    <property type="match status" value="1"/>
</dbReference>
<dbReference type="Gene3D" id="3.30.565.10">
    <property type="entry name" value="Histidine kinase-like ATPase, C-terminal domain"/>
    <property type="match status" value="1"/>
</dbReference>
<dbReference type="SUPFAM" id="SSF55785">
    <property type="entry name" value="PYP-like sensor domain (PAS domain)"/>
    <property type="match status" value="1"/>
</dbReference>
<dbReference type="InterPro" id="IPR036097">
    <property type="entry name" value="HisK_dim/P_sf"/>
</dbReference>
<feature type="domain" description="PAC" evidence="9">
    <location>
        <begin position="43"/>
        <end position="96"/>
    </location>
</feature>